<dbReference type="EMBL" id="FOBC01000006">
    <property type="protein sequence ID" value="SEL07104.1"/>
    <property type="molecule type" value="Genomic_DNA"/>
</dbReference>
<proteinExistence type="predicted"/>
<keyword evidence="2" id="KW-1185">Reference proteome</keyword>
<accession>A0A1H7M7C7</accession>
<evidence type="ECO:0000313" key="2">
    <source>
        <dbReference type="Proteomes" id="UP000198807"/>
    </source>
</evidence>
<gene>
    <name evidence="1" type="ORF">SAMN04488129_106158</name>
</gene>
<organism evidence="1 2">
    <name type="scientific">Halomonas daqiaonensis</name>
    <dbReference type="NCBI Taxonomy" id="650850"/>
    <lineage>
        <taxon>Bacteria</taxon>
        <taxon>Pseudomonadati</taxon>
        <taxon>Pseudomonadota</taxon>
        <taxon>Gammaproteobacteria</taxon>
        <taxon>Oceanospirillales</taxon>
        <taxon>Halomonadaceae</taxon>
        <taxon>Halomonas</taxon>
    </lineage>
</organism>
<dbReference type="STRING" id="650850.SAMN04488129_106158"/>
<evidence type="ECO:0000313" key="1">
    <source>
        <dbReference type="EMBL" id="SEL07104.1"/>
    </source>
</evidence>
<name>A0A1H7M7C7_9GAMM</name>
<dbReference type="AlphaFoldDB" id="A0A1H7M7C7"/>
<reference evidence="2" key="1">
    <citation type="submission" date="2016-10" db="EMBL/GenBank/DDBJ databases">
        <authorList>
            <person name="Varghese N."/>
            <person name="Submissions S."/>
        </authorList>
    </citation>
    <scope>NUCLEOTIDE SEQUENCE [LARGE SCALE GENOMIC DNA]</scope>
    <source>
        <strain evidence="2">CGMCC 1.9150</strain>
    </source>
</reference>
<protein>
    <submittedName>
        <fullName evidence="1">Uncharacterized protein</fullName>
    </submittedName>
</protein>
<sequence length="65" mass="6911">MGEEHCSERAGHGWPAPALQAERDARALQGVGSAQGWVHSASSMVRHFGTCCRVSSELYELALGA</sequence>
<dbReference type="Proteomes" id="UP000198807">
    <property type="component" value="Unassembled WGS sequence"/>
</dbReference>